<dbReference type="GO" id="GO:0006302">
    <property type="term" value="P:double-strand break repair"/>
    <property type="evidence" value="ECO:0007669"/>
    <property type="project" value="EnsemblFungi"/>
</dbReference>
<dbReference type="InterPro" id="IPR016558">
    <property type="entry name" value="DNA_primase_lsu_euk"/>
</dbReference>
<dbReference type="CDD" id="cd07322">
    <property type="entry name" value="PriL_PriS_Eukaryotic"/>
    <property type="match status" value="1"/>
</dbReference>
<keyword evidence="4 9" id="KW-0235">DNA replication</keyword>
<evidence type="ECO:0000256" key="8">
    <source>
        <dbReference type="ARBA" id="ARBA00023125"/>
    </source>
</evidence>
<comment type="cofactor">
    <cofactor evidence="9">
        <name>[4Fe-4S] cluster</name>
        <dbReference type="ChEBI" id="CHEBI:49883"/>
    </cofactor>
    <text evidence="9">Binds 1 [4Fe-4S] cluster.</text>
</comment>
<dbReference type="GO" id="GO:0003899">
    <property type="term" value="F:DNA-directed RNA polymerase activity"/>
    <property type="evidence" value="ECO:0007669"/>
    <property type="project" value="EnsemblFungi"/>
</dbReference>
<dbReference type="PANTHER" id="PTHR10537:SF3">
    <property type="entry name" value="DNA PRIMASE LARGE SUBUNIT"/>
    <property type="match status" value="1"/>
</dbReference>
<evidence type="ECO:0000256" key="6">
    <source>
        <dbReference type="ARBA" id="ARBA00023004"/>
    </source>
</evidence>
<reference evidence="12 13" key="1">
    <citation type="journal article" date="2016" name="Proc. Natl. Acad. Sci. U.S.A.">
        <title>Comparative genomics of biotechnologically important yeasts.</title>
        <authorList>
            <person name="Riley R."/>
            <person name="Haridas S."/>
            <person name="Wolfe K.H."/>
            <person name="Lopes M.R."/>
            <person name="Hittinger C.T."/>
            <person name="Goeker M."/>
            <person name="Salamov A.A."/>
            <person name="Wisecaver J.H."/>
            <person name="Long T.M."/>
            <person name="Calvey C.H."/>
            <person name="Aerts A.L."/>
            <person name="Barry K.W."/>
            <person name="Choi C."/>
            <person name="Clum A."/>
            <person name="Coughlan A.Y."/>
            <person name="Deshpande S."/>
            <person name="Douglass A.P."/>
            <person name="Hanson S.J."/>
            <person name="Klenk H.-P."/>
            <person name="LaButti K.M."/>
            <person name="Lapidus A."/>
            <person name="Lindquist E.A."/>
            <person name="Lipzen A.M."/>
            <person name="Meier-Kolthoff J.P."/>
            <person name="Ohm R.A."/>
            <person name="Otillar R.P."/>
            <person name="Pangilinan J.L."/>
            <person name="Peng Y."/>
            <person name="Rokas A."/>
            <person name="Rosa C.A."/>
            <person name="Scheuner C."/>
            <person name="Sibirny A.A."/>
            <person name="Slot J.C."/>
            <person name="Stielow J.B."/>
            <person name="Sun H."/>
            <person name="Kurtzman C.P."/>
            <person name="Blackwell M."/>
            <person name="Grigoriev I.V."/>
            <person name="Jeffries T.W."/>
        </authorList>
    </citation>
    <scope>NUCLEOTIDE SEQUENCE [LARGE SCALE GENOMIC DNA]</scope>
    <source>
        <strain evidence="12 13">NRRL Y-2026</strain>
    </source>
</reference>
<keyword evidence="7 9" id="KW-0411">Iron-sulfur</keyword>
<dbReference type="OrthoDB" id="421393at2759"/>
<evidence type="ECO:0000256" key="4">
    <source>
        <dbReference type="ARBA" id="ARBA00022705"/>
    </source>
</evidence>
<evidence type="ECO:0000256" key="10">
    <source>
        <dbReference type="PIRSR" id="PIRSR009449-1"/>
    </source>
</evidence>
<dbReference type="InterPro" id="IPR058560">
    <property type="entry name" value="DNA_primase_C"/>
</dbReference>
<evidence type="ECO:0000256" key="7">
    <source>
        <dbReference type="ARBA" id="ARBA00023014"/>
    </source>
</evidence>
<protein>
    <recommendedName>
        <fullName evidence="9">DNA primase large subunit</fullName>
    </recommendedName>
</protein>
<evidence type="ECO:0000256" key="5">
    <source>
        <dbReference type="ARBA" id="ARBA00022723"/>
    </source>
</evidence>
<dbReference type="GO" id="GO:0006269">
    <property type="term" value="P:DNA replication, synthesis of primer"/>
    <property type="evidence" value="ECO:0007669"/>
    <property type="project" value="UniProtKB-KW"/>
</dbReference>
<dbReference type="Pfam" id="PF26466">
    <property type="entry name" value="DNA_primase_lrg_N"/>
    <property type="match status" value="1"/>
</dbReference>
<keyword evidence="8 9" id="KW-0238">DNA-binding</keyword>
<dbReference type="Gene3D" id="1.20.930.80">
    <property type="match status" value="1"/>
</dbReference>
<evidence type="ECO:0000256" key="1">
    <source>
        <dbReference type="ARBA" id="ARBA00010564"/>
    </source>
</evidence>
<gene>
    <name evidence="12" type="ORF">PICMEDRAFT_73548</name>
</gene>
<keyword evidence="3 9" id="KW-0639">Primosome</keyword>
<comment type="function">
    <text evidence="9">DNA primase is the polymerase that synthesizes small RNA primers for the Okazaki fragments made during discontinuous DNA replication.</text>
</comment>
<dbReference type="STRING" id="763406.A0A1E3NIV6"/>
<dbReference type="GeneID" id="30181197"/>
<evidence type="ECO:0000256" key="3">
    <source>
        <dbReference type="ARBA" id="ARBA00022515"/>
    </source>
</evidence>
<feature type="binding site" evidence="10">
    <location>
        <position position="430"/>
    </location>
    <ligand>
        <name>[4Fe-4S] cluster</name>
        <dbReference type="ChEBI" id="CHEBI:49883"/>
    </ligand>
</feature>
<evidence type="ECO:0000256" key="2">
    <source>
        <dbReference type="ARBA" id="ARBA00022485"/>
    </source>
</evidence>
<dbReference type="RefSeq" id="XP_019017185.1">
    <property type="nucleotide sequence ID" value="XM_019164510.1"/>
</dbReference>
<dbReference type="GO" id="GO:0005635">
    <property type="term" value="C:nuclear envelope"/>
    <property type="evidence" value="ECO:0007669"/>
    <property type="project" value="EnsemblFungi"/>
</dbReference>
<feature type="binding site" evidence="10">
    <location>
        <position position="413"/>
    </location>
    <ligand>
        <name>[4Fe-4S] cluster</name>
        <dbReference type="ChEBI" id="CHEBI:49883"/>
    </ligand>
</feature>
<keyword evidence="13" id="KW-1185">Reference proteome</keyword>
<organism evidence="12 13">
    <name type="scientific">Pichia membranifaciens NRRL Y-2026</name>
    <dbReference type="NCBI Taxonomy" id="763406"/>
    <lineage>
        <taxon>Eukaryota</taxon>
        <taxon>Fungi</taxon>
        <taxon>Dikarya</taxon>
        <taxon>Ascomycota</taxon>
        <taxon>Saccharomycotina</taxon>
        <taxon>Pichiomycetes</taxon>
        <taxon>Pichiales</taxon>
        <taxon>Pichiaceae</taxon>
        <taxon>Pichia</taxon>
    </lineage>
</organism>
<dbReference type="Proteomes" id="UP000094455">
    <property type="component" value="Unassembled WGS sequence"/>
</dbReference>
<dbReference type="GO" id="GO:0051539">
    <property type="term" value="F:4 iron, 4 sulfur cluster binding"/>
    <property type="evidence" value="ECO:0007669"/>
    <property type="project" value="UniProtKB-UniRule"/>
</dbReference>
<dbReference type="AlphaFoldDB" id="A0A1E3NIV6"/>
<dbReference type="PIRSF" id="PIRSF009449">
    <property type="entry name" value="DNA_primase_large_subunit"/>
    <property type="match status" value="1"/>
</dbReference>
<evidence type="ECO:0000313" key="13">
    <source>
        <dbReference type="Proteomes" id="UP000094455"/>
    </source>
</evidence>
<feature type="binding site" evidence="10">
    <location>
        <position position="331"/>
    </location>
    <ligand>
        <name>[4Fe-4S] cluster</name>
        <dbReference type="ChEBI" id="CHEBI:49883"/>
    </ligand>
</feature>
<sequence length="520" mass="60224">MFKKIKRRTQGRRNFDGPVTYLSGPADETILKEYPDRISFYKLPPMTEVTLDQFETYAIDRLKILIEISNLQSQGTNYSDLIKLMTERIKMLMPLHSLNTLEPDLLLEERRKDHYSHFILRLAFCRSEELRKKFISTETFLFKLRYSQLTKSEKQQFINSLDVPWEEVTDSEKDELKAELIATHFNDVSIGFKQGILGGSSNYIQRKVVDEKDVWECIKDEKVSKLPWENVPDLVASRKVVVRKGDAYVPEFLQMNLLANEFGKYLEEQLLITMRLLPGLDEDERLVPVLDNLSKGYISSEFQGFQDGGEQADSEVNAGNVKQFEKYFPACARRLADGLDEHHHLRYTGRQQFTLFLKGIGMGPNESLKFWQRMFTSGPGAMTVEKFNKEYKYNFRHSYGLEGARINYKPWSCTQILSKPKPNKQESHGCPYRDLHSESLTTLLRKMGMKDDGNLQKVLELSDSREYQAACTKVFEVLNSATIQENIGKGLSVMEAPITHPNDYFNRGVLYEKRLEEKTG</sequence>
<dbReference type="GO" id="GO:0006270">
    <property type="term" value="P:DNA replication initiation"/>
    <property type="evidence" value="ECO:0007669"/>
    <property type="project" value="EnsemblFungi"/>
</dbReference>
<accession>A0A1E3NIV6</accession>
<comment type="similarity">
    <text evidence="1 9">Belongs to the eukaryotic-type primase large subunit family.</text>
</comment>
<keyword evidence="5 9" id="KW-0479">Metal-binding</keyword>
<dbReference type="Pfam" id="PF04104">
    <property type="entry name" value="DNA_primase_lrg"/>
    <property type="match status" value="1"/>
</dbReference>
<dbReference type="PANTHER" id="PTHR10537">
    <property type="entry name" value="DNA PRIMASE LARGE SUBUNIT"/>
    <property type="match status" value="1"/>
</dbReference>
<evidence type="ECO:0000256" key="9">
    <source>
        <dbReference type="PIRNR" id="PIRNR009449"/>
    </source>
</evidence>
<feature type="binding site" evidence="10">
    <location>
        <position position="471"/>
    </location>
    <ligand>
        <name>[4Fe-4S] cluster</name>
        <dbReference type="ChEBI" id="CHEBI:49883"/>
    </ligand>
</feature>
<evidence type="ECO:0000313" key="12">
    <source>
        <dbReference type="EMBL" id="ODQ46072.1"/>
    </source>
</evidence>
<dbReference type="GO" id="GO:0003697">
    <property type="term" value="F:single-stranded DNA binding"/>
    <property type="evidence" value="ECO:0007669"/>
    <property type="project" value="EnsemblFungi"/>
</dbReference>
<feature type="domain" description="DNA primase large subunit C-terminal" evidence="11">
    <location>
        <begin position="325"/>
        <end position="505"/>
    </location>
</feature>
<dbReference type="GO" id="GO:0046872">
    <property type="term" value="F:metal ion binding"/>
    <property type="evidence" value="ECO:0007669"/>
    <property type="project" value="UniProtKB-UniRule"/>
</dbReference>
<name>A0A1E3NIV6_9ASCO</name>
<evidence type="ECO:0000259" key="11">
    <source>
        <dbReference type="Pfam" id="PF04104"/>
    </source>
</evidence>
<dbReference type="EMBL" id="KV454004">
    <property type="protein sequence ID" value="ODQ46072.1"/>
    <property type="molecule type" value="Genomic_DNA"/>
</dbReference>
<keyword evidence="6 9" id="KW-0408">Iron</keyword>
<dbReference type="InterPro" id="IPR007238">
    <property type="entry name" value="DNA_primase_lsu_euk/arc"/>
</dbReference>
<dbReference type="GO" id="GO:0005658">
    <property type="term" value="C:alpha DNA polymerase:primase complex"/>
    <property type="evidence" value="ECO:0007669"/>
    <property type="project" value="EnsemblFungi"/>
</dbReference>
<proteinExistence type="inferred from homology"/>
<keyword evidence="2 9" id="KW-0004">4Fe-4S</keyword>